<evidence type="ECO:0000313" key="13">
    <source>
        <dbReference type="Proteomes" id="UP000384372"/>
    </source>
</evidence>
<evidence type="ECO:0000313" key="12">
    <source>
        <dbReference type="EMBL" id="MQP11482.1"/>
    </source>
</evidence>
<dbReference type="PANTHER" id="PTHR30372:SF4">
    <property type="entry name" value="LIPID-A-DISACCHARIDE SYNTHASE, MITOCHONDRIAL-RELATED"/>
    <property type="match status" value="1"/>
</dbReference>
<feature type="coiled-coil region" evidence="11">
    <location>
        <begin position="377"/>
        <end position="434"/>
    </location>
</feature>
<dbReference type="GO" id="GO:0009245">
    <property type="term" value="P:lipid A biosynthetic process"/>
    <property type="evidence" value="ECO:0007669"/>
    <property type="project" value="UniProtKB-UniRule"/>
</dbReference>
<organism evidence="12 13">
    <name type="scientific">Segatella copri</name>
    <dbReference type="NCBI Taxonomy" id="165179"/>
    <lineage>
        <taxon>Bacteria</taxon>
        <taxon>Pseudomonadati</taxon>
        <taxon>Bacteroidota</taxon>
        <taxon>Bacteroidia</taxon>
        <taxon>Bacteroidales</taxon>
        <taxon>Prevotellaceae</taxon>
        <taxon>Segatella</taxon>
    </lineage>
</organism>
<evidence type="ECO:0000256" key="9">
    <source>
        <dbReference type="ARBA" id="ARBA00048975"/>
    </source>
</evidence>
<dbReference type="RefSeq" id="WP_158463221.1">
    <property type="nucleotide sequence ID" value="NZ_VZAD01000051.1"/>
</dbReference>
<dbReference type="PANTHER" id="PTHR30372">
    <property type="entry name" value="LIPID-A-DISACCHARIDE SYNTHASE"/>
    <property type="match status" value="1"/>
</dbReference>
<dbReference type="InterPro" id="IPR003835">
    <property type="entry name" value="Glyco_trans_19"/>
</dbReference>
<keyword evidence="8" id="KW-0443">Lipid metabolism</keyword>
<evidence type="ECO:0000256" key="6">
    <source>
        <dbReference type="ARBA" id="ARBA00022676"/>
    </source>
</evidence>
<evidence type="ECO:0000256" key="8">
    <source>
        <dbReference type="ARBA" id="ARBA00023098"/>
    </source>
</evidence>
<evidence type="ECO:0000256" key="1">
    <source>
        <dbReference type="ARBA" id="ARBA00002056"/>
    </source>
</evidence>
<evidence type="ECO:0000256" key="5">
    <source>
        <dbReference type="ARBA" id="ARBA00022556"/>
    </source>
</evidence>
<accession>A0A6A7WAN8</accession>
<keyword evidence="13" id="KW-1185">Reference proteome</keyword>
<evidence type="ECO:0000256" key="7">
    <source>
        <dbReference type="ARBA" id="ARBA00022679"/>
    </source>
</evidence>
<keyword evidence="4" id="KW-0444">Lipid biosynthesis</keyword>
<keyword evidence="5" id="KW-0441">Lipid A biosynthesis</keyword>
<dbReference type="EC" id="2.4.1.182" evidence="2 10"/>
<protein>
    <recommendedName>
        <fullName evidence="3 10">Lipid-A-disaccharide synthase</fullName>
        <ecNumber evidence="2 10">2.4.1.182</ecNumber>
    </recommendedName>
</protein>
<reference evidence="12 13" key="1">
    <citation type="submission" date="2019-09" db="EMBL/GenBank/DDBJ databases">
        <title>Distinct polysaccharide growth profiles of human intestinal Prevotella copri isolates.</title>
        <authorList>
            <person name="Fehlner-Peach H."/>
            <person name="Magnabosco C."/>
            <person name="Raghavan V."/>
            <person name="Scher J.U."/>
            <person name="Tett A."/>
            <person name="Cox L.M."/>
            <person name="Gottsegen C."/>
            <person name="Watters A."/>
            <person name="Wiltshire- Gordon J.D."/>
            <person name="Segata N."/>
            <person name="Bonneau R."/>
            <person name="Littman D.R."/>
        </authorList>
    </citation>
    <scope>NUCLEOTIDE SEQUENCE [LARGE SCALE GENOMIC DNA]</scope>
    <source>
        <strain evidence="13">iAQ1173</strain>
    </source>
</reference>
<dbReference type="EMBL" id="VZAD01000051">
    <property type="protein sequence ID" value="MQP11482.1"/>
    <property type="molecule type" value="Genomic_DNA"/>
</dbReference>
<dbReference type="GO" id="GO:0008915">
    <property type="term" value="F:lipid-A-disaccharide synthase activity"/>
    <property type="evidence" value="ECO:0007669"/>
    <property type="project" value="UniProtKB-UniRule"/>
</dbReference>
<keyword evidence="7 12" id="KW-0808">Transferase</keyword>
<dbReference type="GO" id="GO:0016020">
    <property type="term" value="C:membrane"/>
    <property type="evidence" value="ECO:0007669"/>
    <property type="project" value="GOC"/>
</dbReference>
<evidence type="ECO:0000256" key="2">
    <source>
        <dbReference type="ARBA" id="ARBA00012687"/>
    </source>
</evidence>
<name>A0A6A7WAN8_9BACT</name>
<dbReference type="GO" id="GO:0005543">
    <property type="term" value="F:phospholipid binding"/>
    <property type="evidence" value="ECO:0007669"/>
    <property type="project" value="TreeGrafter"/>
</dbReference>
<evidence type="ECO:0000256" key="3">
    <source>
        <dbReference type="ARBA" id="ARBA00020902"/>
    </source>
</evidence>
<comment type="catalytic activity">
    <reaction evidence="9">
        <text>a lipid X + a UDP-2-N,3-O-bis[(3R)-3-hydroxyacyl]-alpha-D-glucosamine = a lipid A disaccharide + UDP + H(+)</text>
        <dbReference type="Rhea" id="RHEA:67828"/>
        <dbReference type="ChEBI" id="CHEBI:15378"/>
        <dbReference type="ChEBI" id="CHEBI:58223"/>
        <dbReference type="ChEBI" id="CHEBI:137748"/>
        <dbReference type="ChEBI" id="CHEBI:176338"/>
        <dbReference type="ChEBI" id="CHEBI:176343"/>
        <dbReference type="EC" id="2.4.1.182"/>
    </reaction>
</comment>
<dbReference type="AlphaFoldDB" id="A0A6A7WAN8"/>
<comment type="caution">
    <text evidence="12">The sequence shown here is derived from an EMBL/GenBank/DDBJ whole genome shotgun (WGS) entry which is preliminary data.</text>
</comment>
<dbReference type="Pfam" id="PF02684">
    <property type="entry name" value="LpxB"/>
    <property type="match status" value="1"/>
</dbReference>
<evidence type="ECO:0000256" key="10">
    <source>
        <dbReference type="NCBIfam" id="TIGR00215"/>
    </source>
</evidence>
<dbReference type="Proteomes" id="UP000384372">
    <property type="component" value="Unassembled WGS sequence"/>
</dbReference>
<dbReference type="NCBIfam" id="TIGR00215">
    <property type="entry name" value="lpxB"/>
    <property type="match status" value="1"/>
</dbReference>
<dbReference type="OrthoDB" id="9801642at2"/>
<evidence type="ECO:0000256" key="11">
    <source>
        <dbReference type="SAM" id="Coils"/>
    </source>
</evidence>
<sequence>MKYYLIVGEASGDLHASRLMRSLKKYDELAEFRFFGGDLMAAEGGTRVKHYKELAYMGFVPVLLHLGTIFSNMKRCKEDIVAWKPDVVILVDYPGFNLNIAKFLKKNTLIPVYYYISPKIWAWKEWRIKSIKRDVSEMFSILPFEVPFYEQKHKYPVHYVGNPTAQEVAEFRAGYHQTHEEFCRENNLDSRKPIVALLAGSRLQEIKDNLPAMIEVAERFEDYQMVLAGAPSIEDEYYDKFLEGSPVRVVKNKTYQLLSHTTAALVTSGTATLETALFNVPQVVCYETPLPKLIRFAFNHVLKVDYISLVNLVANKEVVPEMFADKFTIDGIANELYKIMPGQPARERMLAEYQEVLRELGSKVAPDEAASIMVDLLRKHRAELIRLAKERAEAVAKAAAKAAELARVKAEQEAAIARQKAEEAERVSQQEINEP</sequence>
<keyword evidence="11" id="KW-0175">Coiled coil</keyword>
<proteinExistence type="predicted"/>
<keyword evidence="6 12" id="KW-0328">Glycosyltransferase</keyword>
<gene>
    <name evidence="12" type="primary">lpxB</name>
    <name evidence="12" type="ORF">F7D20_05760</name>
</gene>
<comment type="function">
    <text evidence="1">Condensation of UDP-2,3-diacylglucosamine and 2,3-diacylglucosamine-1-phosphate to form lipid A disaccharide, a precursor of lipid A, a phosphorylated glycolipid that anchors the lipopolysaccharide to the outer membrane of the cell.</text>
</comment>
<evidence type="ECO:0000256" key="4">
    <source>
        <dbReference type="ARBA" id="ARBA00022516"/>
    </source>
</evidence>
<dbReference type="SUPFAM" id="SSF53756">
    <property type="entry name" value="UDP-Glycosyltransferase/glycogen phosphorylase"/>
    <property type="match status" value="1"/>
</dbReference>